<organism evidence="7">
    <name type="scientific">candidate division WOR-3 bacterium</name>
    <dbReference type="NCBI Taxonomy" id="2052148"/>
    <lineage>
        <taxon>Bacteria</taxon>
        <taxon>Bacteria division WOR-3</taxon>
    </lineage>
</organism>
<protein>
    <submittedName>
        <fullName evidence="7">Acyl-ACP--UDP-N-acetylglucosamine O-acyltransferase</fullName>
        <ecNumber evidence="7">2.3.1.129</ecNumber>
    </submittedName>
</protein>
<dbReference type="Gene3D" id="2.160.10.10">
    <property type="entry name" value="Hexapeptide repeat proteins"/>
    <property type="match status" value="1"/>
</dbReference>
<dbReference type="Gene3D" id="1.20.1180.10">
    <property type="entry name" value="Udp N-acetylglucosamine O-acyltransferase, C-terminal domain"/>
    <property type="match status" value="1"/>
</dbReference>
<dbReference type="CDD" id="cd03351">
    <property type="entry name" value="LbH_UDP-GlcNAc_AT"/>
    <property type="match status" value="1"/>
</dbReference>
<gene>
    <name evidence="7" type="ORF">ENV79_00395</name>
</gene>
<dbReference type="InterPro" id="IPR001451">
    <property type="entry name" value="Hexapep"/>
</dbReference>
<dbReference type="SUPFAM" id="SSF51161">
    <property type="entry name" value="Trimeric LpxA-like enzymes"/>
    <property type="match status" value="1"/>
</dbReference>
<dbReference type="NCBIfam" id="NF003657">
    <property type="entry name" value="PRK05289.1"/>
    <property type="match status" value="1"/>
</dbReference>
<evidence type="ECO:0000259" key="6">
    <source>
        <dbReference type="Pfam" id="PF13720"/>
    </source>
</evidence>
<dbReference type="InterPro" id="IPR010137">
    <property type="entry name" value="Lipid_A_LpxA"/>
</dbReference>
<evidence type="ECO:0000256" key="2">
    <source>
        <dbReference type="ARBA" id="ARBA00022556"/>
    </source>
</evidence>
<keyword evidence="2" id="KW-0441">Lipid A biosynthesis</keyword>
<dbReference type="GO" id="GO:0016020">
    <property type="term" value="C:membrane"/>
    <property type="evidence" value="ECO:0007669"/>
    <property type="project" value="GOC"/>
</dbReference>
<evidence type="ECO:0000256" key="3">
    <source>
        <dbReference type="ARBA" id="ARBA00022679"/>
    </source>
</evidence>
<evidence type="ECO:0000256" key="4">
    <source>
        <dbReference type="ARBA" id="ARBA00023098"/>
    </source>
</evidence>
<dbReference type="PANTHER" id="PTHR43480:SF1">
    <property type="entry name" value="ACYL-[ACYL-CARRIER-PROTEIN]--UDP-N-ACETYLGLUCOSAMINE O-ACYLTRANSFERASE, MITOCHONDRIAL-RELATED"/>
    <property type="match status" value="1"/>
</dbReference>
<dbReference type="GO" id="GO:0009245">
    <property type="term" value="P:lipid A biosynthetic process"/>
    <property type="evidence" value="ECO:0007669"/>
    <property type="project" value="UniProtKB-KW"/>
</dbReference>
<dbReference type="Pfam" id="PF13720">
    <property type="entry name" value="Acetyltransf_11"/>
    <property type="match status" value="1"/>
</dbReference>
<keyword evidence="3 7" id="KW-0808">Transferase</keyword>
<dbReference type="InterPro" id="IPR037157">
    <property type="entry name" value="Acetyltransf_C_sf"/>
</dbReference>
<evidence type="ECO:0000313" key="7">
    <source>
        <dbReference type="EMBL" id="HHR48095.1"/>
    </source>
</evidence>
<dbReference type="PANTHER" id="PTHR43480">
    <property type="entry name" value="ACYL-[ACYL-CARRIER-PROTEIN]--UDP-N-ACETYLGLUCOSAMINE O-ACYLTRANSFERASE"/>
    <property type="match status" value="1"/>
</dbReference>
<evidence type="ECO:0000256" key="5">
    <source>
        <dbReference type="ARBA" id="ARBA00023315"/>
    </source>
</evidence>
<name>A0A7V6CMH6_UNCW3</name>
<proteinExistence type="predicted"/>
<dbReference type="NCBIfam" id="TIGR01852">
    <property type="entry name" value="lipid_A_lpxA"/>
    <property type="match status" value="1"/>
</dbReference>
<dbReference type="GO" id="GO:0008780">
    <property type="term" value="F:acyl-[acyl-carrier-protein]-UDP-N-acetylglucosamine O-acyltransferase activity"/>
    <property type="evidence" value="ECO:0007669"/>
    <property type="project" value="UniProtKB-EC"/>
</dbReference>
<accession>A0A7V6CMH6</accession>
<dbReference type="InterPro" id="IPR029098">
    <property type="entry name" value="Acetyltransf_C"/>
</dbReference>
<sequence>MKKKKKQNKNLKKISPLAQISKKAIIEEEVIIHPFVIIEDDVKIGRGSEIFPYTVIFKGTKIGKNNKIYHGCLLGLAPFDLKYKGENSFLKIGDNNIIQAYTQISKATGEGNSTIIGNNNFIMAYCHIAHNCQIGNNNIITNHTQIGGHCEIFDYVNIGGNCGIHQYVRIGSYAFVGAFSYLKKDLLPFMIGEGNPFKVFGINTVGLKRANFDKEKIEILKKVYKIIYRSKLNLKSALKYIEENLPKIEESQLIIDFIKNSKRGICLKTP</sequence>
<comment type="caution">
    <text evidence="7">The sequence shown here is derived from an EMBL/GenBank/DDBJ whole genome shotgun (WGS) entry which is preliminary data.</text>
</comment>
<keyword evidence="5 7" id="KW-0012">Acyltransferase</keyword>
<dbReference type="EMBL" id="DTHS01000006">
    <property type="protein sequence ID" value="HHR48095.1"/>
    <property type="molecule type" value="Genomic_DNA"/>
</dbReference>
<feature type="domain" description="UDP N-acetylglucosamine O-acyltransferase C-terminal" evidence="6">
    <location>
        <begin position="185"/>
        <end position="266"/>
    </location>
</feature>
<keyword evidence="1" id="KW-0444">Lipid biosynthesis</keyword>
<dbReference type="Pfam" id="PF00132">
    <property type="entry name" value="Hexapep"/>
    <property type="match status" value="2"/>
</dbReference>
<evidence type="ECO:0000256" key="1">
    <source>
        <dbReference type="ARBA" id="ARBA00022516"/>
    </source>
</evidence>
<dbReference type="EC" id="2.3.1.129" evidence="7"/>
<dbReference type="InterPro" id="IPR011004">
    <property type="entry name" value="Trimer_LpxA-like_sf"/>
</dbReference>
<dbReference type="PIRSF" id="PIRSF000456">
    <property type="entry name" value="UDP-GlcNAc_acltr"/>
    <property type="match status" value="1"/>
</dbReference>
<keyword evidence="4" id="KW-0443">Lipid metabolism</keyword>
<dbReference type="AlphaFoldDB" id="A0A7V6CMH6"/>
<reference evidence="7" key="1">
    <citation type="journal article" date="2020" name="mSystems">
        <title>Genome- and Community-Level Interaction Insights into Carbon Utilization and Element Cycling Functions of Hydrothermarchaeota in Hydrothermal Sediment.</title>
        <authorList>
            <person name="Zhou Z."/>
            <person name="Liu Y."/>
            <person name="Xu W."/>
            <person name="Pan J."/>
            <person name="Luo Z.H."/>
            <person name="Li M."/>
        </authorList>
    </citation>
    <scope>NUCLEOTIDE SEQUENCE [LARGE SCALE GENOMIC DNA]</scope>
    <source>
        <strain evidence="7">SpSt-791</strain>
    </source>
</reference>